<dbReference type="RefSeq" id="WP_055237908.1">
    <property type="nucleotide sequence ID" value="NZ_CYXM01000005.1"/>
</dbReference>
<reference evidence="1 2" key="1">
    <citation type="submission" date="2015-09" db="EMBL/GenBank/DDBJ databases">
        <authorList>
            <consortium name="Pathogen Informatics"/>
        </authorList>
    </citation>
    <scope>NUCLEOTIDE SEQUENCE [LARGE SCALE GENOMIC DNA]</scope>
    <source>
        <strain evidence="1 2">2789STDY5834968</strain>
    </source>
</reference>
<protein>
    <recommendedName>
        <fullName evidence="3">DUF3221 domain-containing protein</fullName>
    </recommendedName>
</protein>
<dbReference type="PROSITE" id="PS51257">
    <property type="entry name" value="PROKAR_LIPOPROTEIN"/>
    <property type="match status" value="1"/>
</dbReference>
<dbReference type="InterPro" id="IPR021598">
    <property type="entry name" value="DUF3221"/>
</dbReference>
<dbReference type="EMBL" id="CYXM01000005">
    <property type="protein sequence ID" value="CUM95061.1"/>
    <property type="molecule type" value="Genomic_DNA"/>
</dbReference>
<dbReference type="Proteomes" id="UP000095673">
    <property type="component" value="Unassembled WGS sequence"/>
</dbReference>
<name>A0A173SXE9_9FIRM</name>
<organism evidence="1 2">
    <name type="scientific">Agathobacter rectalis</name>
    <dbReference type="NCBI Taxonomy" id="39491"/>
    <lineage>
        <taxon>Bacteria</taxon>
        <taxon>Bacillati</taxon>
        <taxon>Bacillota</taxon>
        <taxon>Clostridia</taxon>
        <taxon>Lachnospirales</taxon>
        <taxon>Lachnospiraceae</taxon>
        <taxon>Agathobacter</taxon>
    </lineage>
</organism>
<evidence type="ECO:0000313" key="1">
    <source>
        <dbReference type="EMBL" id="CUM95061.1"/>
    </source>
</evidence>
<proteinExistence type="predicted"/>
<gene>
    <name evidence="1" type="ORF">ERS852580_01282</name>
</gene>
<dbReference type="AlphaFoldDB" id="A0A173SXE9"/>
<dbReference type="OrthoDB" id="9779098at2"/>
<sequence>MKKLIALVLAMVCVLGLVGCNNRSMNYIISNEPSITGIVKETNEDAILIENDNGEYWVSLNVENKDSMTSFNIGDEIVVYYDGNIAESYPMQINTVYAITLKTPADRAENDKS</sequence>
<evidence type="ECO:0008006" key="3">
    <source>
        <dbReference type="Google" id="ProtNLM"/>
    </source>
</evidence>
<dbReference type="Pfam" id="PF11518">
    <property type="entry name" value="DUF3221"/>
    <property type="match status" value="1"/>
</dbReference>
<evidence type="ECO:0000313" key="2">
    <source>
        <dbReference type="Proteomes" id="UP000095673"/>
    </source>
</evidence>
<accession>A0A173SXE9</accession>